<feature type="region of interest" description="Disordered" evidence="1">
    <location>
        <begin position="70"/>
        <end position="96"/>
    </location>
</feature>
<sequence>MMSLESVVQYEDYSAIEAALRETARGHAFLTAYAQRVQQSQSIAILAMLSRLERVSDDLAARLGQLERARSSHPVPVGLPQRSPTPVEERPGSPNADDDLQAIFADLAHVGLHPEGRTNEMMERIEAVATTLGDLRRKAARLTAHRGGPERQLGPSASLRGNTQAPALPGSGAQPVQPPGGADAGDEDVLNEIAKALGDNGPS</sequence>
<protein>
    <submittedName>
        <fullName evidence="2">Uncharacterized protein</fullName>
    </submittedName>
</protein>
<evidence type="ECO:0000313" key="2">
    <source>
        <dbReference type="EMBL" id="RJF78725.1"/>
    </source>
</evidence>
<feature type="region of interest" description="Disordered" evidence="1">
    <location>
        <begin position="142"/>
        <end position="203"/>
    </location>
</feature>
<proteinExistence type="predicted"/>
<accession>A0A418VQV6</accession>
<reference evidence="2 3" key="1">
    <citation type="submission" date="2018-09" db="EMBL/GenBank/DDBJ databases">
        <title>Draft genome sequence of Rhodopseudomonas palustris 2.1.18.</title>
        <authorList>
            <person name="Robertson S.L."/>
            <person name="Meyer T.E."/>
            <person name="Kyndt J.A."/>
        </authorList>
    </citation>
    <scope>NUCLEOTIDE SEQUENCE [LARGE SCALE GENOMIC DNA]</scope>
    <source>
        <strain evidence="2 3">2.1.18</strain>
    </source>
</reference>
<organism evidence="2 3">
    <name type="scientific">Rhodopseudomonas palustris</name>
    <dbReference type="NCBI Taxonomy" id="1076"/>
    <lineage>
        <taxon>Bacteria</taxon>
        <taxon>Pseudomonadati</taxon>
        <taxon>Pseudomonadota</taxon>
        <taxon>Alphaproteobacteria</taxon>
        <taxon>Hyphomicrobiales</taxon>
        <taxon>Nitrobacteraceae</taxon>
        <taxon>Rhodopseudomonas</taxon>
    </lineage>
</organism>
<gene>
    <name evidence="2" type="ORF">D4Q52_00750</name>
</gene>
<evidence type="ECO:0000256" key="1">
    <source>
        <dbReference type="SAM" id="MobiDB-lite"/>
    </source>
</evidence>
<name>A0A418VQV6_RHOPL</name>
<dbReference type="RefSeq" id="WP_119854622.1">
    <property type="nucleotide sequence ID" value="NZ_QYYD01000001.1"/>
</dbReference>
<comment type="caution">
    <text evidence="2">The sequence shown here is derived from an EMBL/GenBank/DDBJ whole genome shotgun (WGS) entry which is preliminary data.</text>
</comment>
<dbReference type="EMBL" id="QYYD01000001">
    <property type="protein sequence ID" value="RJF78725.1"/>
    <property type="molecule type" value="Genomic_DNA"/>
</dbReference>
<evidence type="ECO:0000313" key="3">
    <source>
        <dbReference type="Proteomes" id="UP000285523"/>
    </source>
</evidence>
<dbReference type="Proteomes" id="UP000285523">
    <property type="component" value="Unassembled WGS sequence"/>
</dbReference>
<dbReference type="AlphaFoldDB" id="A0A418VQV6"/>